<evidence type="ECO:0000259" key="2">
    <source>
        <dbReference type="Pfam" id="PF00248"/>
    </source>
</evidence>
<feature type="domain" description="NADP-dependent oxidoreductase" evidence="2">
    <location>
        <begin position="16"/>
        <end position="309"/>
    </location>
</feature>
<keyword evidence="1" id="KW-0560">Oxidoreductase</keyword>
<dbReference type="InterPro" id="IPR023210">
    <property type="entry name" value="NADP_OxRdtase_dom"/>
</dbReference>
<dbReference type="PANTHER" id="PTHR43625:SF40">
    <property type="entry name" value="ALDO-KETO REDUCTASE YAKC [NADP(+)]"/>
    <property type="match status" value="1"/>
</dbReference>
<organism evidence="3 4">
    <name type="scientific">Hymenobacter metallicola</name>
    <dbReference type="NCBI Taxonomy" id="2563114"/>
    <lineage>
        <taxon>Bacteria</taxon>
        <taxon>Pseudomonadati</taxon>
        <taxon>Bacteroidota</taxon>
        <taxon>Cytophagia</taxon>
        <taxon>Cytophagales</taxon>
        <taxon>Hymenobacteraceae</taxon>
        <taxon>Hymenobacter</taxon>
    </lineage>
</organism>
<dbReference type="OrthoDB" id="9773828at2"/>
<keyword evidence="4" id="KW-1185">Reference proteome</keyword>
<dbReference type="InterPro" id="IPR036812">
    <property type="entry name" value="NAD(P)_OxRdtase_dom_sf"/>
</dbReference>
<dbReference type="Proteomes" id="UP000298471">
    <property type="component" value="Unassembled WGS sequence"/>
</dbReference>
<sequence>METRNLGQQGLRVSALGLGCMGMSDFYGQRDDAESTRTLHRAQELGVTFFDTADMYGPYLNEELVGRAFQGRRQQIVLATKFGIQRDPNDPAKRGVNGRPEYVRQACEASLKRLGTDYIDLYYQHRVDPSTPIEETVGAMSRLVEEGKVRFLGLSEAAADTVRRANAVHPISALQTEYSLWSRDPEDEILPTVRELGVGFVPYSPLGRGFLTGQIQQFEDLEPDDYRRHTPRFQGENFQKNLDLVARIKDLAGQKGCSASQLALAWVLAQGQEIVPIPGTKRISYLEENLGALQVQLSPEELRQLDEIAPKGVAAGQRYPEQMMRSVNG</sequence>
<gene>
    <name evidence="3" type="ORF">E5K02_02440</name>
</gene>
<dbReference type="SUPFAM" id="SSF51430">
    <property type="entry name" value="NAD(P)-linked oxidoreductase"/>
    <property type="match status" value="1"/>
</dbReference>
<dbReference type="CDD" id="cd19076">
    <property type="entry name" value="AKR_AKR13A_13D"/>
    <property type="match status" value="1"/>
</dbReference>
<dbReference type="AlphaFoldDB" id="A0A4Z0QF22"/>
<proteinExistence type="predicted"/>
<dbReference type="EMBL" id="SRMB01000001">
    <property type="protein sequence ID" value="TGE28344.1"/>
    <property type="molecule type" value="Genomic_DNA"/>
</dbReference>
<evidence type="ECO:0000313" key="3">
    <source>
        <dbReference type="EMBL" id="TGE28344.1"/>
    </source>
</evidence>
<reference evidence="3 4" key="1">
    <citation type="submission" date="2019-04" db="EMBL/GenBank/DDBJ databases">
        <authorList>
            <person name="Feng G."/>
            <person name="Zhang J."/>
            <person name="Zhu H."/>
        </authorList>
    </citation>
    <scope>NUCLEOTIDE SEQUENCE [LARGE SCALE GENOMIC DNA]</scope>
    <source>
        <strain evidence="3 4">9PBR-1</strain>
    </source>
</reference>
<protein>
    <submittedName>
        <fullName evidence="3">Aldo/keto reductase</fullName>
    </submittedName>
</protein>
<comment type="caution">
    <text evidence="3">The sequence shown here is derived from an EMBL/GenBank/DDBJ whole genome shotgun (WGS) entry which is preliminary data.</text>
</comment>
<accession>A0A4Z0QF22</accession>
<name>A0A4Z0QF22_9BACT</name>
<dbReference type="PANTHER" id="PTHR43625">
    <property type="entry name" value="AFLATOXIN B1 ALDEHYDE REDUCTASE"/>
    <property type="match status" value="1"/>
</dbReference>
<dbReference type="InterPro" id="IPR050791">
    <property type="entry name" value="Aldo-Keto_reductase"/>
</dbReference>
<dbReference type="GO" id="GO:0016491">
    <property type="term" value="F:oxidoreductase activity"/>
    <property type="evidence" value="ECO:0007669"/>
    <property type="project" value="UniProtKB-KW"/>
</dbReference>
<dbReference type="GO" id="GO:0005829">
    <property type="term" value="C:cytosol"/>
    <property type="evidence" value="ECO:0007669"/>
    <property type="project" value="UniProtKB-ARBA"/>
</dbReference>
<evidence type="ECO:0000256" key="1">
    <source>
        <dbReference type="ARBA" id="ARBA00023002"/>
    </source>
</evidence>
<dbReference type="FunFam" id="3.20.20.100:FF:000004">
    <property type="entry name" value="Oxidoreductase, aldo/keto reductase"/>
    <property type="match status" value="1"/>
</dbReference>
<dbReference type="Pfam" id="PF00248">
    <property type="entry name" value="Aldo_ket_red"/>
    <property type="match status" value="1"/>
</dbReference>
<dbReference type="RefSeq" id="WP_135391720.1">
    <property type="nucleotide sequence ID" value="NZ_SRMB01000001.1"/>
</dbReference>
<dbReference type="Gene3D" id="3.20.20.100">
    <property type="entry name" value="NADP-dependent oxidoreductase domain"/>
    <property type="match status" value="1"/>
</dbReference>
<evidence type="ECO:0000313" key="4">
    <source>
        <dbReference type="Proteomes" id="UP000298471"/>
    </source>
</evidence>